<protein>
    <submittedName>
        <fullName evidence="2">Metal ABC transporter permease</fullName>
    </submittedName>
</protein>
<proteinExistence type="predicted"/>
<organism evidence="2 3">
    <name type="scientific">Methylobacterium planeticum</name>
    <dbReference type="NCBI Taxonomy" id="2615211"/>
    <lineage>
        <taxon>Bacteria</taxon>
        <taxon>Pseudomonadati</taxon>
        <taxon>Pseudomonadota</taxon>
        <taxon>Alphaproteobacteria</taxon>
        <taxon>Hyphomicrobiales</taxon>
        <taxon>Methylobacteriaceae</taxon>
        <taxon>Methylobacterium</taxon>
    </lineage>
</organism>
<gene>
    <name evidence="2" type="ORF">F6X51_25350</name>
</gene>
<evidence type="ECO:0000313" key="3">
    <source>
        <dbReference type="Proteomes" id="UP000441523"/>
    </source>
</evidence>
<keyword evidence="1" id="KW-0732">Signal</keyword>
<dbReference type="RefSeq" id="WP_150966648.1">
    <property type="nucleotide sequence ID" value="NZ_VZZJ01000039.1"/>
</dbReference>
<evidence type="ECO:0000256" key="1">
    <source>
        <dbReference type="SAM" id="SignalP"/>
    </source>
</evidence>
<accession>A0A6N6MIZ2</accession>
<evidence type="ECO:0000313" key="2">
    <source>
        <dbReference type="EMBL" id="KAB1069484.1"/>
    </source>
</evidence>
<reference evidence="2 3" key="1">
    <citation type="submission" date="2019-09" db="EMBL/GenBank/DDBJ databases">
        <title>YIM 132548 draft genome.</title>
        <authorList>
            <person name="Jiang L."/>
        </authorList>
    </citation>
    <scope>NUCLEOTIDE SEQUENCE [LARGE SCALE GENOMIC DNA]</scope>
    <source>
        <strain evidence="2 3">YIM 132548</strain>
    </source>
</reference>
<name>A0A6N6MIZ2_9HYPH</name>
<keyword evidence="3" id="KW-1185">Reference proteome</keyword>
<dbReference type="EMBL" id="VZZJ01000039">
    <property type="protein sequence ID" value="KAB1069484.1"/>
    <property type="molecule type" value="Genomic_DNA"/>
</dbReference>
<feature type="signal peptide" evidence="1">
    <location>
        <begin position="1"/>
        <end position="21"/>
    </location>
</feature>
<sequence>MKHLAITILAGLLALPHTVHAAPQIERVRGTIETVEPDKVSIRTIEGQTETIALTPQTRYASLVRSSLDAITDGSFIGTATKGDNPPTALEVHIFPESMRGTGEGHRDWDTIPDTLAGGARVKSAMTNGTVKTNSGAGPRVKSAMTNGTVSGRAGAGGATTLVVTFGKNQSLTILVPPQAQIVAYEPADRGIVQAGGKIFLTAERDGDKLTAVRVAVGKDGLTPPQ</sequence>
<feature type="chain" id="PRO_5026897725" evidence="1">
    <location>
        <begin position="22"/>
        <end position="226"/>
    </location>
</feature>
<dbReference type="Proteomes" id="UP000441523">
    <property type="component" value="Unassembled WGS sequence"/>
</dbReference>
<dbReference type="AlphaFoldDB" id="A0A6N6MIZ2"/>
<comment type="caution">
    <text evidence="2">The sequence shown here is derived from an EMBL/GenBank/DDBJ whole genome shotgun (WGS) entry which is preliminary data.</text>
</comment>